<dbReference type="Pfam" id="PF00702">
    <property type="entry name" value="Hydrolase"/>
    <property type="match status" value="1"/>
</dbReference>
<dbReference type="InterPro" id="IPR006439">
    <property type="entry name" value="HAD-SF_hydro_IA"/>
</dbReference>
<reference evidence="1 2" key="1">
    <citation type="submission" date="2020-03" db="EMBL/GenBank/DDBJ databases">
        <title>A novel species.</title>
        <authorList>
            <person name="Gao J."/>
        </authorList>
    </citation>
    <scope>NUCLEOTIDE SEQUENCE [LARGE SCALE GENOMIC DNA]</scope>
    <source>
        <strain evidence="1 2">QMT-12</strain>
    </source>
</reference>
<dbReference type="Proteomes" id="UP000501179">
    <property type="component" value="Chromosome"/>
</dbReference>
<dbReference type="Gene3D" id="1.10.150.240">
    <property type="entry name" value="Putative phosphatase, domain 2"/>
    <property type="match status" value="1"/>
</dbReference>
<dbReference type="RefSeq" id="WP_167023277.1">
    <property type="nucleotide sequence ID" value="NZ_CP050177.1"/>
</dbReference>
<dbReference type="SUPFAM" id="SSF56784">
    <property type="entry name" value="HAD-like"/>
    <property type="match status" value="1"/>
</dbReference>
<dbReference type="SFLD" id="SFLDG01129">
    <property type="entry name" value="C1.5:_HAD__Beta-PGM__Phosphata"/>
    <property type="match status" value="1"/>
</dbReference>
<dbReference type="EMBL" id="CP050177">
    <property type="protein sequence ID" value="QIQ01382.1"/>
    <property type="molecule type" value="Genomic_DNA"/>
</dbReference>
<sequence length="268" mass="28465">MPALVFDCDGVLADTERYGHLPAFNRTFEEFGLPVRWSDADYAEKVKVGGGKERMRKLLTPSFVAEAGLPADPRLLDEEVARWHRRKTEIYVEIIAAGTIPPRPGVRRIAAEADAAGWTLAVASTSAERSVRGVLNLAVGPELATRFSVFAGDIVPRKKPAPDIYDLAVARLGLDTTATLVIEDSRNGLRAARDAGLGCVVTTSAYTAEEDFTEALLVMSSLGDPPGQGPDPAGTAADVLSDPFGAEPGPYVRLAALEFLLAAVPGAH</sequence>
<dbReference type="InterPro" id="IPR044999">
    <property type="entry name" value="CbbY-like"/>
</dbReference>
<evidence type="ECO:0000313" key="2">
    <source>
        <dbReference type="Proteomes" id="UP000501179"/>
    </source>
</evidence>
<organism evidence="1 2">
    <name type="scientific">Streptomyces liangshanensis</name>
    <dbReference type="NCBI Taxonomy" id="2717324"/>
    <lineage>
        <taxon>Bacteria</taxon>
        <taxon>Bacillati</taxon>
        <taxon>Actinomycetota</taxon>
        <taxon>Actinomycetes</taxon>
        <taxon>Kitasatosporales</taxon>
        <taxon>Streptomycetaceae</taxon>
        <taxon>Streptomyces</taxon>
    </lineage>
</organism>
<dbReference type="KEGG" id="slia:HA039_02895"/>
<protein>
    <submittedName>
        <fullName evidence="1">HAD-IA family hydrolase</fullName>
    </submittedName>
</protein>
<keyword evidence="2" id="KW-1185">Reference proteome</keyword>
<evidence type="ECO:0000313" key="1">
    <source>
        <dbReference type="EMBL" id="QIQ01382.1"/>
    </source>
</evidence>
<keyword evidence="1" id="KW-0378">Hydrolase</keyword>
<dbReference type="SFLD" id="SFLDS00003">
    <property type="entry name" value="Haloacid_Dehalogenase"/>
    <property type="match status" value="1"/>
</dbReference>
<dbReference type="NCBIfam" id="TIGR01509">
    <property type="entry name" value="HAD-SF-IA-v3"/>
    <property type="match status" value="1"/>
</dbReference>
<dbReference type="PANTHER" id="PTHR42896">
    <property type="entry name" value="XYLULOSE-1,5-BISPHOSPHATE (XUBP) PHOSPHATASE"/>
    <property type="match status" value="1"/>
</dbReference>
<dbReference type="InterPro" id="IPR023214">
    <property type="entry name" value="HAD_sf"/>
</dbReference>
<accession>A0A6G9GT03</accession>
<dbReference type="InterPro" id="IPR023198">
    <property type="entry name" value="PGP-like_dom2"/>
</dbReference>
<name>A0A6G9GT03_9ACTN</name>
<dbReference type="AlphaFoldDB" id="A0A6G9GT03"/>
<gene>
    <name evidence="1" type="ORF">HA039_02895</name>
</gene>
<dbReference type="InterPro" id="IPR036412">
    <property type="entry name" value="HAD-like_sf"/>
</dbReference>
<dbReference type="GO" id="GO:0016787">
    <property type="term" value="F:hydrolase activity"/>
    <property type="evidence" value="ECO:0007669"/>
    <property type="project" value="UniProtKB-KW"/>
</dbReference>
<dbReference type="Gene3D" id="3.40.50.1000">
    <property type="entry name" value="HAD superfamily/HAD-like"/>
    <property type="match status" value="1"/>
</dbReference>
<proteinExistence type="predicted"/>
<dbReference type="PANTHER" id="PTHR42896:SF2">
    <property type="entry name" value="CBBY-LIKE PROTEIN"/>
    <property type="match status" value="1"/>
</dbReference>